<reference evidence="2 3" key="1">
    <citation type="journal article" date="2020" name="ISME J.">
        <title>Uncovering the hidden diversity of litter-decomposition mechanisms in mushroom-forming fungi.</title>
        <authorList>
            <person name="Floudas D."/>
            <person name="Bentzer J."/>
            <person name="Ahren D."/>
            <person name="Johansson T."/>
            <person name="Persson P."/>
            <person name="Tunlid A."/>
        </authorList>
    </citation>
    <scope>NUCLEOTIDE SEQUENCE [LARGE SCALE GENOMIC DNA]</scope>
    <source>
        <strain evidence="2 3">CBS 406.79</strain>
    </source>
</reference>
<gene>
    <name evidence="2" type="ORF">D9757_007373</name>
</gene>
<feature type="compositionally biased region" description="Basic and acidic residues" evidence="1">
    <location>
        <begin position="212"/>
        <end position="224"/>
    </location>
</feature>
<keyword evidence="3" id="KW-1185">Reference proteome</keyword>
<dbReference type="SUPFAM" id="SSF54928">
    <property type="entry name" value="RNA-binding domain, RBD"/>
    <property type="match status" value="1"/>
</dbReference>
<feature type="compositionally biased region" description="Polar residues" evidence="1">
    <location>
        <begin position="389"/>
        <end position="398"/>
    </location>
</feature>
<feature type="compositionally biased region" description="Basic residues" evidence="1">
    <location>
        <begin position="340"/>
        <end position="369"/>
    </location>
</feature>
<accession>A0A8H5HIK3</accession>
<feature type="compositionally biased region" description="Polar residues" evidence="1">
    <location>
        <begin position="197"/>
        <end position="211"/>
    </location>
</feature>
<comment type="caution">
    <text evidence="2">The sequence shown here is derived from an EMBL/GenBank/DDBJ whole genome shotgun (WGS) entry which is preliminary data.</text>
</comment>
<name>A0A8H5HIK3_9AGAR</name>
<dbReference type="EMBL" id="JAACJN010000046">
    <property type="protein sequence ID" value="KAF5383950.1"/>
    <property type="molecule type" value="Genomic_DNA"/>
</dbReference>
<dbReference type="OrthoDB" id="5970at2759"/>
<dbReference type="Gene3D" id="3.30.70.330">
    <property type="match status" value="1"/>
</dbReference>
<feature type="compositionally biased region" description="Basic and acidic residues" evidence="1">
    <location>
        <begin position="231"/>
        <end position="261"/>
    </location>
</feature>
<dbReference type="AlphaFoldDB" id="A0A8H5HIK3"/>
<dbReference type="Proteomes" id="UP000518752">
    <property type="component" value="Unassembled WGS sequence"/>
</dbReference>
<feature type="region of interest" description="Disordered" evidence="1">
    <location>
        <begin position="185"/>
        <end position="512"/>
    </location>
</feature>
<feature type="compositionally biased region" description="Acidic residues" evidence="1">
    <location>
        <begin position="448"/>
        <end position="462"/>
    </location>
</feature>
<dbReference type="GO" id="GO:0003676">
    <property type="term" value="F:nucleic acid binding"/>
    <property type="evidence" value="ECO:0007669"/>
    <property type="project" value="InterPro"/>
</dbReference>
<sequence>MPKILFVGGLSPATQTRDLNKAFARLYGTIDQCDIKPPHNNDKNPFVPFESFASVTVARDTLSSNFEKERMLAKLFTTFVYAQTPYPSRRTSTESLLGYQPPIIPFKSIPNRSLPSRQRRAVAKPQTTARRKKPLQPEPTFIPEEGTGIDHTTKRQSDCYRPDYSQDRRDLIPFQRRTEWGRGSSELRGWDGYYRPRTTSYSSGDTEPSDTWETRRRERFDKMEPPYTHSHRQESGHGRGSRADSRCNNGREHVYQTDERPKKRARGADTYYPSLPNRRAARFMNSANGRRLDTSGQRQSARDHPSQSQPSQKSHYPLPEHRGRTRTRASANTPPSLFPRRSHSRSPSRSRNSRSHSRSHSRRPSRPRSRSFSSCSRSRSRSITGPDHMSTSKSSQSPRADYARTPPGPPPPLEGDYGDDHEYVPGSQNVEEPFNDQQNSDSYHSAADEEEANVDEGQEEVVPDGGGGVNTTEVGPGVEVEKTKATSRQLVREAANPDDMGSASKDETGGRIDDEVAVEAEVEEYAEVGIKPERSQLNKAEFGAEVASGSAGFSADRKNSDVAVVAVRREI</sequence>
<feature type="compositionally biased region" description="Polar residues" evidence="1">
    <location>
        <begin position="426"/>
        <end position="443"/>
    </location>
</feature>
<proteinExistence type="predicted"/>
<feature type="compositionally biased region" description="Basic and acidic residues" evidence="1">
    <location>
        <begin position="151"/>
        <end position="166"/>
    </location>
</feature>
<evidence type="ECO:0000256" key="1">
    <source>
        <dbReference type="SAM" id="MobiDB-lite"/>
    </source>
</evidence>
<feature type="region of interest" description="Disordered" evidence="1">
    <location>
        <begin position="108"/>
        <end position="166"/>
    </location>
</feature>
<evidence type="ECO:0000313" key="2">
    <source>
        <dbReference type="EMBL" id="KAF5383950.1"/>
    </source>
</evidence>
<dbReference type="InterPro" id="IPR012677">
    <property type="entry name" value="Nucleotide-bd_a/b_plait_sf"/>
</dbReference>
<organism evidence="2 3">
    <name type="scientific">Collybiopsis confluens</name>
    <dbReference type="NCBI Taxonomy" id="2823264"/>
    <lineage>
        <taxon>Eukaryota</taxon>
        <taxon>Fungi</taxon>
        <taxon>Dikarya</taxon>
        <taxon>Basidiomycota</taxon>
        <taxon>Agaricomycotina</taxon>
        <taxon>Agaricomycetes</taxon>
        <taxon>Agaricomycetidae</taxon>
        <taxon>Agaricales</taxon>
        <taxon>Marasmiineae</taxon>
        <taxon>Omphalotaceae</taxon>
        <taxon>Collybiopsis</taxon>
    </lineage>
</organism>
<evidence type="ECO:0000313" key="3">
    <source>
        <dbReference type="Proteomes" id="UP000518752"/>
    </source>
</evidence>
<evidence type="ECO:0008006" key="4">
    <source>
        <dbReference type="Google" id="ProtNLM"/>
    </source>
</evidence>
<protein>
    <recommendedName>
        <fullName evidence="4">RRM domain-containing protein</fullName>
    </recommendedName>
</protein>
<dbReference type="InterPro" id="IPR035979">
    <property type="entry name" value="RBD_domain_sf"/>
</dbReference>